<dbReference type="RefSeq" id="WP_396946198.1">
    <property type="nucleotide sequence ID" value="NZ_JBIRXV010000001.1"/>
</dbReference>
<gene>
    <name evidence="2" type="ORF">ACH47G_00340</name>
</gene>
<dbReference type="EMBL" id="JBIRXV010000001">
    <property type="protein sequence ID" value="MFI2318913.1"/>
    <property type="molecule type" value="Genomic_DNA"/>
</dbReference>
<reference evidence="2 3" key="1">
    <citation type="submission" date="2024-10" db="EMBL/GenBank/DDBJ databases">
        <title>The Natural Products Discovery Center: Release of the First 8490 Sequenced Strains for Exploring Actinobacteria Biosynthetic Diversity.</title>
        <authorList>
            <person name="Kalkreuter E."/>
            <person name="Kautsar S.A."/>
            <person name="Yang D."/>
            <person name="Bader C.D."/>
            <person name="Teijaro C.N."/>
            <person name="Fluegel L."/>
            <person name="Davis C.M."/>
            <person name="Simpson J.R."/>
            <person name="Lauterbach L."/>
            <person name="Steele A.D."/>
            <person name="Gui C."/>
            <person name="Meng S."/>
            <person name="Li G."/>
            <person name="Viehrig K."/>
            <person name="Ye F."/>
            <person name="Su P."/>
            <person name="Kiefer A.F."/>
            <person name="Nichols A."/>
            <person name="Cepeda A.J."/>
            <person name="Yan W."/>
            <person name="Fan B."/>
            <person name="Jiang Y."/>
            <person name="Adhikari A."/>
            <person name="Zheng C.-J."/>
            <person name="Schuster L."/>
            <person name="Cowan T.M."/>
            <person name="Smanski M.J."/>
            <person name="Chevrette M.G."/>
            <person name="De Carvalho L.P.S."/>
            <person name="Shen B."/>
        </authorList>
    </citation>
    <scope>NUCLEOTIDE SEQUENCE [LARGE SCALE GENOMIC DNA]</scope>
    <source>
        <strain evidence="2 3">NPDC019626</strain>
    </source>
</reference>
<name>A0ABW7W7D3_9NOCA</name>
<accession>A0ABW7W7D3</accession>
<sequence>MMQSQIWHRRYPPTNVLHALGTTCGHPLTEADMHVIGGLDIVLRARGWSFIGECSGPETLTFNYQPSGISEDQPPRSLQRDCPEFG</sequence>
<comment type="caution">
    <text evidence="2">The sequence shown here is derived from an EMBL/GenBank/DDBJ whole genome shotgun (WGS) entry which is preliminary data.</text>
</comment>
<evidence type="ECO:0000256" key="1">
    <source>
        <dbReference type="SAM" id="MobiDB-lite"/>
    </source>
</evidence>
<feature type="region of interest" description="Disordered" evidence="1">
    <location>
        <begin position="65"/>
        <end position="86"/>
    </location>
</feature>
<keyword evidence="3" id="KW-1185">Reference proteome</keyword>
<dbReference type="Proteomes" id="UP001611450">
    <property type="component" value="Unassembled WGS sequence"/>
</dbReference>
<organism evidence="2 3">
    <name type="scientific">Nocardia beijingensis</name>
    <dbReference type="NCBI Taxonomy" id="95162"/>
    <lineage>
        <taxon>Bacteria</taxon>
        <taxon>Bacillati</taxon>
        <taxon>Actinomycetota</taxon>
        <taxon>Actinomycetes</taxon>
        <taxon>Mycobacteriales</taxon>
        <taxon>Nocardiaceae</taxon>
        <taxon>Nocardia</taxon>
    </lineage>
</organism>
<evidence type="ECO:0000313" key="2">
    <source>
        <dbReference type="EMBL" id="MFI2318913.1"/>
    </source>
</evidence>
<evidence type="ECO:0000313" key="3">
    <source>
        <dbReference type="Proteomes" id="UP001611450"/>
    </source>
</evidence>
<protein>
    <submittedName>
        <fullName evidence="2">Uncharacterized protein</fullName>
    </submittedName>
</protein>
<proteinExistence type="predicted"/>